<dbReference type="PANTHER" id="PTHR33908">
    <property type="entry name" value="MANNOSYLTRANSFERASE YKCB-RELATED"/>
    <property type="match status" value="1"/>
</dbReference>
<dbReference type="RefSeq" id="WP_200379352.1">
    <property type="nucleotide sequence ID" value="NZ_NRRU01000068.1"/>
</dbReference>
<accession>A0ABS1DY38</accession>
<feature type="transmembrane region" description="Helical" evidence="8">
    <location>
        <begin position="255"/>
        <end position="276"/>
    </location>
</feature>
<evidence type="ECO:0000256" key="4">
    <source>
        <dbReference type="ARBA" id="ARBA00022679"/>
    </source>
</evidence>
<dbReference type="EMBL" id="NRRU01000068">
    <property type="protein sequence ID" value="MBK1714458.1"/>
    <property type="molecule type" value="Genomic_DNA"/>
</dbReference>
<feature type="transmembrane region" description="Helical" evidence="8">
    <location>
        <begin position="159"/>
        <end position="192"/>
    </location>
</feature>
<evidence type="ECO:0000256" key="3">
    <source>
        <dbReference type="ARBA" id="ARBA00022676"/>
    </source>
</evidence>
<dbReference type="InterPro" id="IPR038731">
    <property type="entry name" value="RgtA/B/C-like"/>
</dbReference>
<proteinExistence type="predicted"/>
<evidence type="ECO:0000256" key="6">
    <source>
        <dbReference type="ARBA" id="ARBA00022989"/>
    </source>
</evidence>
<feature type="transmembrane region" description="Helical" evidence="8">
    <location>
        <begin position="353"/>
        <end position="374"/>
    </location>
</feature>
<dbReference type="InterPro" id="IPR050297">
    <property type="entry name" value="LipidA_mod_glycosyltrf_83"/>
</dbReference>
<evidence type="ECO:0000259" key="9">
    <source>
        <dbReference type="Pfam" id="PF13231"/>
    </source>
</evidence>
<keyword evidence="2" id="KW-1003">Cell membrane</keyword>
<keyword evidence="4" id="KW-0808">Transferase</keyword>
<evidence type="ECO:0000256" key="1">
    <source>
        <dbReference type="ARBA" id="ARBA00004651"/>
    </source>
</evidence>
<keyword evidence="3" id="KW-0328">Glycosyltransferase</keyword>
<reference evidence="10" key="1">
    <citation type="submission" date="2017-08" db="EMBL/GenBank/DDBJ databases">
        <authorList>
            <person name="Imhoff J.F."/>
            <person name="Rahn T."/>
            <person name="Kuenzel S."/>
            <person name="Neulinger S.C."/>
        </authorList>
    </citation>
    <scope>NUCLEOTIDE SEQUENCE</scope>
    <source>
        <strain evidence="10">IM 151</strain>
    </source>
</reference>
<evidence type="ECO:0000256" key="5">
    <source>
        <dbReference type="ARBA" id="ARBA00022692"/>
    </source>
</evidence>
<organism evidence="10 11">
    <name type="scientific">Rubrivivax gelatinosus</name>
    <name type="common">Rhodocyclus gelatinosus</name>
    <name type="synonym">Rhodopseudomonas gelatinosa</name>
    <dbReference type="NCBI Taxonomy" id="28068"/>
    <lineage>
        <taxon>Bacteria</taxon>
        <taxon>Pseudomonadati</taxon>
        <taxon>Pseudomonadota</taxon>
        <taxon>Betaproteobacteria</taxon>
        <taxon>Burkholderiales</taxon>
        <taxon>Sphaerotilaceae</taxon>
        <taxon>Rubrivivax</taxon>
    </lineage>
</organism>
<evidence type="ECO:0000313" key="10">
    <source>
        <dbReference type="EMBL" id="MBK1714458.1"/>
    </source>
</evidence>
<dbReference type="Pfam" id="PF13231">
    <property type="entry name" value="PMT_2"/>
    <property type="match status" value="1"/>
</dbReference>
<keyword evidence="5 8" id="KW-0812">Transmembrane</keyword>
<feature type="transmembrane region" description="Helical" evidence="8">
    <location>
        <begin position="93"/>
        <end position="120"/>
    </location>
</feature>
<evidence type="ECO:0000256" key="7">
    <source>
        <dbReference type="ARBA" id="ARBA00023136"/>
    </source>
</evidence>
<gene>
    <name evidence="10" type="ORF">CKO43_16930</name>
</gene>
<feature type="domain" description="Glycosyltransferase RgtA/B/C/D-like" evidence="9">
    <location>
        <begin position="62"/>
        <end position="221"/>
    </location>
</feature>
<evidence type="ECO:0000256" key="8">
    <source>
        <dbReference type="SAM" id="Phobius"/>
    </source>
</evidence>
<sequence length="489" mass="52765">MSLLPHVTPANDGRRLLRWFWFAIGYFALQTLARVLVSPAPELDEAEQLLWTRELAWGYGAQPPLYTWLQWAVFEPLGPSIAGLALLKNGLLALAYVALAWAAWPLVGASAGLVAAGMLWLPQIGWESQRDLTHTVLATTCAALALGLFVRIARAPRPWHYLVFGAVVGLGLLAKYNLLVFHALLVGCALAVPQLRPRLFSRWTLAALLVALLVVAPHLAWALQHLGEVTSGTARKMQLQDGGGLVARVHGIWSALRAALSMAAPWLLVFGLLVYWPARRAARAGAPAAQPDAVRRAVLAYFVLLALALAALALAGGVTHFKSRWMQPLLFLLPLAGWLWLPAPPPAAAERRYTVATLVLAALLLAGITLRAPLDGRRGQPDELNEPVGALAAELRTLVPRPDTLVVDPPRLAAGLRVQFPQARLLLADQAETARGTTVFVAAGSQAEARVRQLAASPRAPVRQWLLQPLYVHDAALAQPYAAAVLVRP</sequence>
<comment type="caution">
    <text evidence="10">The sequence shown here is derived from an EMBL/GenBank/DDBJ whole genome shotgun (WGS) entry which is preliminary data.</text>
</comment>
<feature type="transmembrane region" description="Helical" evidence="8">
    <location>
        <begin position="204"/>
        <end position="223"/>
    </location>
</feature>
<protein>
    <recommendedName>
        <fullName evidence="9">Glycosyltransferase RgtA/B/C/D-like domain-containing protein</fullName>
    </recommendedName>
</protein>
<feature type="transmembrane region" description="Helical" evidence="8">
    <location>
        <begin position="132"/>
        <end position="153"/>
    </location>
</feature>
<dbReference type="Proteomes" id="UP001041814">
    <property type="component" value="Unassembled WGS sequence"/>
</dbReference>
<feature type="transmembrane region" description="Helical" evidence="8">
    <location>
        <begin position="297"/>
        <end position="319"/>
    </location>
</feature>
<reference evidence="10" key="2">
    <citation type="journal article" date="2020" name="Microorganisms">
        <title>Osmotic Adaptation and Compatible Solute Biosynthesis of Phototrophic Bacteria as Revealed from Genome Analyses.</title>
        <authorList>
            <person name="Imhoff J.F."/>
            <person name="Rahn T."/>
            <person name="Kunzel S."/>
            <person name="Keller A."/>
            <person name="Neulinger S.C."/>
        </authorList>
    </citation>
    <scope>NUCLEOTIDE SEQUENCE</scope>
    <source>
        <strain evidence="10">IM 151</strain>
    </source>
</reference>
<evidence type="ECO:0000313" key="11">
    <source>
        <dbReference type="Proteomes" id="UP001041814"/>
    </source>
</evidence>
<feature type="transmembrane region" description="Helical" evidence="8">
    <location>
        <begin position="325"/>
        <end position="341"/>
    </location>
</feature>
<keyword evidence="7 8" id="KW-0472">Membrane</keyword>
<comment type="subcellular location">
    <subcellularLocation>
        <location evidence="1">Cell membrane</location>
        <topology evidence="1">Multi-pass membrane protein</topology>
    </subcellularLocation>
</comment>
<dbReference type="PANTHER" id="PTHR33908:SF11">
    <property type="entry name" value="MEMBRANE PROTEIN"/>
    <property type="match status" value="1"/>
</dbReference>
<name>A0ABS1DY38_RUBGE</name>
<evidence type="ECO:0000256" key="2">
    <source>
        <dbReference type="ARBA" id="ARBA00022475"/>
    </source>
</evidence>
<keyword evidence="6 8" id="KW-1133">Transmembrane helix</keyword>
<keyword evidence="11" id="KW-1185">Reference proteome</keyword>
<feature type="transmembrane region" description="Helical" evidence="8">
    <location>
        <begin position="19"/>
        <end position="37"/>
    </location>
</feature>